<keyword evidence="2 3" id="KW-0802">TPR repeat</keyword>
<feature type="domain" description="SET" evidence="4">
    <location>
        <begin position="348"/>
        <end position="518"/>
    </location>
</feature>
<gene>
    <name evidence="5" type="ORF">LSUE1_G007932</name>
</gene>
<evidence type="ECO:0000256" key="3">
    <source>
        <dbReference type="PROSITE-ProRule" id="PRU00339"/>
    </source>
</evidence>
<dbReference type="PANTHER" id="PTHR47643:SF2">
    <property type="entry name" value="TPR DOMAIN PROTEIN (AFU_ORTHOLOGUE AFUA_5G12710)"/>
    <property type="match status" value="1"/>
</dbReference>
<dbReference type="Pfam" id="PF00856">
    <property type="entry name" value="SET"/>
    <property type="match status" value="1"/>
</dbReference>
<dbReference type="EMBL" id="QGMK01001994">
    <property type="protein sequence ID" value="TVY62314.1"/>
    <property type="molecule type" value="Genomic_DNA"/>
</dbReference>
<protein>
    <recommendedName>
        <fullName evidence="4">SET domain-containing protein</fullName>
    </recommendedName>
</protein>
<feature type="repeat" description="TPR" evidence="3">
    <location>
        <begin position="274"/>
        <end position="307"/>
    </location>
</feature>
<dbReference type="InterPro" id="IPR046341">
    <property type="entry name" value="SET_dom_sf"/>
</dbReference>
<accession>A0A8T9BU97</accession>
<name>A0A8T9BU97_9HELO</name>
<dbReference type="InterPro" id="IPR019734">
    <property type="entry name" value="TPR_rpt"/>
</dbReference>
<evidence type="ECO:0000259" key="4">
    <source>
        <dbReference type="PROSITE" id="PS50280"/>
    </source>
</evidence>
<keyword evidence="6" id="KW-1185">Reference proteome</keyword>
<sequence length="518" mass="57846">MSQTTQVQINTYEASPDTQRFVHQLSANLQGQRPQQNHSKEDLILKHNGNLSLREAPSEVHPVKQVVLPTAYSPSTSPLDSLQKISLSDLKLETHHRGSFVTATTITAPYQSSETITIIQEETGHIAVLVLAFQDEVHQIAGSSLPLNSTVAIKEPYVQFSEESDYVIRVDHPSDIAVLRGDDPAVSMIMRFVAEKKEISPEEWKNAGDGAYLEKKYSSAIECYTQAIDNGSKNDQTFIRDTYRKRAYANLTSERFQNAKEDALASRSGGVDDAKSYYAAGRAAYALREYSESKEYFEKALRISPNNLRCGKDLIQVLARIDEEQHGIYDFEAMSLSVTDQYIYLDHADFSRATILGDTLHAGRGLFAARDIEAGGLVLCEKAFCLPDLYSSDQINDFVLFNLNNNTRTQRPAQTALFLQLVQKLYSNPHLNARYFDLDGGGYSRTGKEGTLVDGVPVIDTFLTEAIRIRNCFSSPRLSRSLMKRNYSASEAALSTGLWTKASYINHSCAPNLRARLH</sequence>
<dbReference type="PROSITE" id="PS50005">
    <property type="entry name" value="TPR"/>
    <property type="match status" value="1"/>
</dbReference>
<dbReference type="Proteomes" id="UP000469558">
    <property type="component" value="Unassembled WGS sequence"/>
</dbReference>
<dbReference type="SUPFAM" id="SSF82199">
    <property type="entry name" value="SET domain"/>
    <property type="match status" value="1"/>
</dbReference>
<evidence type="ECO:0000256" key="2">
    <source>
        <dbReference type="ARBA" id="ARBA00022803"/>
    </source>
</evidence>
<dbReference type="SUPFAM" id="SSF48452">
    <property type="entry name" value="TPR-like"/>
    <property type="match status" value="1"/>
</dbReference>
<reference evidence="5 6" key="1">
    <citation type="submission" date="2018-05" db="EMBL/GenBank/DDBJ databases">
        <title>Genome sequencing and assembly of the regulated plant pathogen Lachnellula willkommii and related sister species for the development of diagnostic species identification markers.</title>
        <authorList>
            <person name="Giroux E."/>
            <person name="Bilodeau G."/>
        </authorList>
    </citation>
    <scope>NUCLEOTIDE SEQUENCE [LARGE SCALE GENOMIC DNA]</scope>
    <source>
        <strain evidence="5 6">CBS 268.59</strain>
    </source>
</reference>
<comment type="caution">
    <text evidence="5">The sequence shown here is derived from an EMBL/GenBank/DDBJ whole genome shotgun (WGS) entry which is preliminary data.</text>
</comment>
<feature type="non-terminal residue" evidence="5">
    <location>
        <position position="518"/>
    </location>
</feature>
<dbReference type="InterPro" id="IPR001214">
    <property type="entry name" value="SET_dom"/>
</dbReference>
<evidence type="ECO:0000256" key="1">
    <source>
        <dbReference type="ARBA" id="ARBA00022737"/>
    </source>
</evidence>
<proteinExistence type="predicted"/>
<dbReference type="Gene3D" id="2.170.270.10">
    <property type="entry name" value="SET domain"/>
    <property type="match status" value="1"/>
</dbReference>
<keyword evidence="1" id="KW-0677">Repeat</keyword>
<evidence type="ECO:0000313" key="6">
    <source>
        <dbReference type="Proteomes" id="UP000469558"/>
    </source>
</evidence>
<dbReference type="PANTHER" id="PTHR47643">
    <property type="entry name" value="TPR DOMAIN PROTEIN (AFU_ORTHOLOGUE AFUA_5G12710)"/>
    <property type="match status" value="1"/>
</dbReference>
<dbReference type="PROSITE" id="PS50293">
    <property type="entry name" value="TPR_REGION"/>
    <property type="match status" value="1"/>
</dbReference>
<evidence type="ECO:0000313" key="5">
    <source>
        <dbReference type="EMBL" id="TVY62314.1"/>
    </source>
</evidence>
<dbReference type="OrthoDB" id="438641at2759"/>
<organism evidence="5 6">
    <name type="scientific">Lachnellula suecica</name>
    <dbReference type="NCBI Taxonomy" id="602035"/>
    <lineage>
        <taxon>Eukaryota</taxon>
        <taxon>Fungi</taxon>
        <taxon>Dikarya</taxon>
        <taxon>Ascomycota</taxon>
        <taxon>Pezizomycotina</taxon>
        <taxon>Leotiomycetes</taxon>
        <taxon>Helotiales</taxon>
        <taxon>Lachnaceae</taxon>
        <taxon>Lachnellula</taxon>
    </lineage>
</organism>
<dbReference type="PROSITE" id="PS50280">
    <property type="entry name" value="SET"/>
    <property type="match status" value="1"/>
</dbReference>
<dbReference type="InterPro" id="IPR011990">
    <property type="entry name" value="TPR-like_helical_dom_sf"/>
</dbReference>
<dbReference type="Pfam" id="PF07719">
    <property type="entry name" value="TPR_2"/>
    <property type="match status" value="1"/>
</dbReference>
<dbReference type="InterPro" id="IPR013105">
    <property type="entry name" value="TPR_2"/>
</dbReference>
<dbReference type="SMART" id="SM00028">
    <property type="entry name" value="TPR"/>
    <property type="match status" value="2"/>
</dbReference>
<dbReference type="InterPro" id="IPR053209">
    <property type="entry name" value="Gramillin-biosynth_MTr"/>
</dbReference>
<dbReference type="Gene3D" id="1.25.40.10">
    <property type="entry name" value="Tetratricopeptide repeat domain"/>
    <property type="match status" value="1"/>
</dbReference>
<dbReference type="AlphaFoldDB" id="A0A8T9BU97"/>